<name>A0A2K9BSK0_BIFBR</name>
<evidence type="ECO:0000313" key="1">
    <source>
        <dbReference type="EMBL" id="AUE03076.1"/>
    </source>
</evidence>
<proteinExistence type="predicted"/>
<gene>
    <name evidence="1" type="ORF">BB215W447A_1058</name>
</gene>
<reference evidence="1 2" key="1">
    <citation type="submission" date="2017-05" db="EMBL/GenBank/DDBJ databases">
        <title>Comparative genomics and methylome analysis of the gut commensal Bifidobacterium breve.</title>
        <authorList>
            <person name="Bottacini F."/>
            <person name="Morrissey R."/>
            <person name="Roberts R.J."/>
            <person name="James K."/>
            <person name="van Breen J."/>
            <person name="Egan M."/>
            <person name="Lambert J."/>
            <person name="van Limpt K."/>
            <person name="Stanton C."/>
            <person name="Knol J."/>
            <person name="O' Connell Motherway M."/>
            <person name="van Sinderen D."/>
        </authorList>
    </citation>
    <scope>NUCLEOTIDE SEQUENCE [LARGE SCALE GENOMIC DNA]</scope>
    <source>
        <strain evidence="1 2">215W447a</strain>
    </source>
</reference>
<dbReference type="RefSeq" id="WP_106641423.1">
    <property type="nucleotide sequence ID" value="NZ_CP021558.1"/>
</dbReference>
<evidence type="ECO:0000313" key="2">
    <source>
        <dbReference type="Proteomes" id="UP000232491"/>
    </source>
</evidence>
<dbReference type="Proteomes" id="UP000232491">
    <property type="component" value="Chromosome"/>
</dbReference>
<dbReference type="AlphaFoldDB" id="A0A2K9BSK0"/>
<dbReference type="EMBL" id="CP021558">
    <property type="protein sequence ID" value="AUE03076.1"/>
    <property type="molecule type" value="Genomic_DNA"/>
</dbReference>
<sequence>MLSQEAKTLEHTPTTGMEVHEGDIFVSSWGYSMTLVDFYQVTKVSKTGKSVNVRKLASKVVSGNIYSPQGGYVTPIKDRFEGEELRNKRLKADYDVNHRPMFKVNDCASARLADGIDPNGYYMNTWD</sequence>
<accession>A0A2K9BSK0</accession>
<organism evidence="1 2">
    <name type="scientific">Bifidobacterium breve</name>
    <dbReference type="NCBI Taxonomy" id="1685"/>
    <lineage>
        <taxon>Bacteria</taxon>
        <taxon>Bacillati</taxon>
        <taxon>Actinomycetota</taxon>
        <taxon>Actinomycetes</taxon>
        <taxon>Bifidobacteriales</taxon>
        <taxon>Bifidobacteriaceae</taxon>
        <taxon>Bifidobacterium</taxon>
    </lineage>
</organism>
<protein>
    <submittedName>
        <fullName evidence="1">Uncharacterized protein</fullName>
    </submittedName>
</protein>